<proteinExistence type="predicted"/>
<feature type="transmembrane region" description="Helical" evidence="6">
    <location>
        <begin position="93"/>
        <end position="117"/>
    </location>
</feature>
<comment type="subcellular location">
    <subcellularLocation>
        <location evidence="1">Cell membrane</location>
        <topology evidence="1">Multi-pass membrane protein</topology>
    </subcellularLocation>
</comment>
<dbReference type="OrthoDB" id="238655at2"/>
<keyword evidence="2" id="KW-1003">Cell membrane</keyword>
<feature type="transmembrane region" description="Helical" evidence="6">
    <location>
        <begin position="344"/>
        <end position="361"/>
    </location>
</feature>
<dbReference type="InterPro" id="IPR005495">
    <property type="entry name" value="LptG/LptF_permease"/>
</dbReference>
<dbReference type="PANTHER" id="PTHR33529">
    <property type="entry name" value="SLR0882 PROTEIN-RELATED"/>
    <property type="match status" value="1"/>
</dbReference>
<dbReference type="AlphaFoldDB" id="A0A5S9IKR6"/>
<keyword evidence="5 6" id="KW-0472">Membrane</keyword>
<accession>A0A5S9IKR6</accession>
<dbReference type="GO" id="GO:0043190">
    <property type="term" value="C:ATP-binding cassette (ABC) transporter complex"/>
    <property type="evidence" value="ECO:0007669"/>
    <property type="project" value="TreeGrafter"/>
</dbReference>
<keyword evidence="3 6" id="KW-0812">Transmembrane</keyword>
<dbReference type="Proteomes" id="UP000326354">
    <property type="component" value="Chromosome"/>
</dbReference>
<evidence type="ECO:0000256" key="3">
    <source>
        <dbReference type="ARBA" id="ARBA00022692"/>
    </source>
</evidence>
<feature type="transmembrane region" description="Helical" evidence="6">
    <location>
        <begin position="318"/>
        <end position="337"/>
    </location>
</feature>
<feature type="transmembrane region" description="Helical" evidence="6">
    <location>
        <begin position="12"/>
        <end position="36"/>
    </location>
</feature>
<evidence type="ECO:0000313" key="8">
    <source>
        <dbReference type="Proteomes" id="UP000326354"/>
    </source>
</evidence>
<dbReference type="EMBL" id="AP019860">
    <property type="protein sequence ID" value="BBM83246.1"/>
    <property type="molecule type" value="Genomic_DNA"/>
</dbReference>
<dbReference type="Pfam" id="PF03739">
    <property type="entry name" value="LptF_LptG"/>
    <property type="match status" value="1"/>
</dbReference>
<evidence type="ECO:0000313" key="7">
    <source>
        <dbReference type="EMBL" id="BBM83246.1"/>
    </source>
</evidence>
<evidence type="ECO:0000256" key="5">
    <source>
        <dbReference type="ARBA" id="ARBA00023136"/>
    </source>
</evidence>
<organism evidence="7 8">
    <name type="scientific">Uabimicrobium amorphum</name>
    <dbReference type="NCBI Taxonomy" id="2596890"/>
    <lineage>
        <taxon>Bacteria</taxon>
        <taxon>Pseudomonadati</taxon>
        <taxon>Planctomycetota</taxon>
        <taxon>Candidatus Uabimicrobiia</taxon>
        <taxon>Candidatus Uabimicrobiales</taxon>
        <taxon>Candidatus Uabimicrobiaceae</taxon>
        <taxon>Candidatus Uabimicrobium</taxon>
    </lineage>
</organism>
<dbReference type="PANTHER" id="PTHR33529:SF6">
    <property type="entry name" value="YJGP_YJGQ FAMILY PERMEASE"/>
    <property type="match status" value="1"/>
</dbReference>
<feature type="transmembrane region" description="Helical" evidence="6">
    <location>
        <begin position="373"/>
        <end position="398"/>
    </location>
</feature>
<reference evidence="7 8" key="1">
    <citation type="submission" date="2019-08" db="EMBL/GenBank/DDBJ databases">
        <title>Complete genome sequence of Candidatus Uab amorphum.</title>
        <authorList>
            <person name="Shiratori T."/>
            <person name="Suzuki S."/>
            <person name="Kakizawa Y."/>
            <person name="Ishida K."/>
        </authorList>
    </citation>
    <scope>NUCLEOTIDE SEQUENCE [LARGE SCALE GENOMIC DNA]</scope>
    <source>
        <strain evidence="7 8">SRT547</strain>
    </source>
</reference>
<dbReference type="RefSeq" id="WP_151967455.1">
    <property type="nucleotide sequence ID" value="NZ_AP019860.1"/>
</dbReference>
<gene>
    <name evidence="7" type="ORF">UABAM_01597</name>
</gene>
<name>A0A5S9IKR6_UABAM</name>
<keyword evidence="8" id="KW-1185">Reference proteome</keyword>
<feature type="transmembrane region" description="Helical" evidence="6">
    <location>
        <begin position="48"/>
        <end position="72"/>
    </location>
</feature>
<dbReference type="KEGG" id="uam:UABAM_01597"/>
<dbReference type="GO" id="GO:0015920">
    <property type="term" value="P:lipopolysaccharide transport"/>
    <property type="evidence" value="ECO:0007669"/>
    <property type="project" value="TreeGrafter"/>
</dbReference>
<evidence type="ECO:0000256" key="2">
    <source>
        <dbReference type="ARBA" id="ARBA00022475"/>
    </source>
</evidence>
<evidence type="ECO:0000256" key="4">
    <source>
        <dbReference type="ARBA" id="ARBA00022989"/>
    </source>
</evidence>
<evidence type="ECO:0000256" key="1">
    <source>
        <dbReference type="ARBA" id="ARBA00004651"/>
    </source>
</evidence>
<evidence type="ECO:0000256" key="6">
    <source>
        <dbReference type="SAM" id="Phobius"/>
    </source>
</evidence>
<sequence length="401" mass="46200">MKVIQRYILLELLKSFILTFVVLTSIVFVISTWQIIRYYGEYLQITTILSAIPFVIGKSISFTLPMSLLPAVTITYGRMTHENEILILRTTGIYAISYLIPAFIIGVFFSLVCLYLNCEIIPWMNKKRDALTRYAVELIISTSFSSGQNTIDFIPDVKIRYDSLSRGKFNKLFIQRLDIQKFDTPKNDTDANKQYVSQEIIAQSGSLVFDTTKNIINFQLENGVISHIDREHEFGKTIVEKRFSFKYISIPIQLYAPENEMADRAKYKRIGALIRDTRKMGEQIERLRASGKIPQKFDSHNRLYKTYYQDRVAIHERFSNAFTPIIIILIGAPLGILIRHSNPLVAFGVSAIPMFVFYYPMMMVGRTLGEEAILPAFIGAWMSNVFMLILGFFLIIYISRK</sequence>
<protein>
    <submittedName>
        <fullName evidence="7">Permease</fullName>
    </submittedName>
</protein>
<keyword evidence="4 6" id="KW-1133">Transmembrane helix</keyword>